<evidence type="ECO:0008006" key="3">
    <source>
        <dbReference type="Google" id="ProtNLM"/>
    </source>
</evidence>
<dbReference type="Proteomes" id="UP000075324">
    <property type="component" value="Unassembled WGS sequence"/>
</dbReference>
<protein>
    <recommendedName>
        <fullName evidence="3">YwmB family TATA-box binding protein</fullName>
    </recommendedName>
</protein>
<dbReference type="GeneID" id="94898539"/>
<gene>
    <name evidence="1" type="ORF">B4110_3387</name>
</gene>
<reference evidence="1 2" key="1">
    <citation type="submission" date="2016-01" db="EMBL/GenBank/DDBJ databases">
        <title>Draft Genome Sequences of Seven Thermophilic Sporeformers Isolated from Foods.</title>
        <authorList>
            <person name="Berendsen E.M."/>
            <person name="Wells-Bennik M.H."/>
            <person name="Krawcyk A.O."/>
            <person name="De Jong A."/>
            <person name="Holsappel S."/>
            <person name="Eijlander R.T."/>
            <person name="Kuipers O.P."/>
        </authorList>
    </citation>
    <scope>NUCLEOTIDE SEQUENCE [LARGE SCALE GENOMIC DNA]</scope>
    <source>
        <strain evidence="1 2">B4110</strain>
    </source>
</reference>
<dbReference type="InterPro" id="IPR036209">
    <property type="entry name" value="YwmB-like_sf"/>
</dbReference>
<sequence>MKKRQVRPFIFLWTSLFIMIIGMYQYSSGEAMGNESLQPLKTIARVLEDNEVEIEQWTVYTREYAPHIRNDATFFKKLDELKNENRAFHWHFEANHHMKKATGIYNRPFFQEKIQLVMTDTKDKPQTYILYELKGVGWSRKIWEKIVETIEKKSSQLFVKQPTFFTCIKGDFSDNMEGGLFYNALHLLREFQATPVESLQEESFVSLSAYTGQWEYVLPTSKHQPMNIQLALRERLGGKTAVVIGTPIITIEY</sequence>
<dbReference type="Gene3D" id="3.30.2030.10">
    <property type="entry name" value="YwmB-like"/>
    <property type="match status" value="1"/>
</dbReference>
<evidence type="ECO:0000313" key="2">
    <source>
        <dbReference type="Proteomes" id="UP000075324"/>
    </source>
</evidence>
<dbReference type="Gene3D" id="3.30.360.40">
    <property type="entry name" value="YwmB-like"/>
    <property type="match status" value="1"/>
</dbReference>
<organism evidence="1 2">
    <name type="scientific">Parageobacillus toebii</name>
    <dbReference type="NCBI Taxonomy" id="153151"/>
    <lineage>
        <taxon>Bacteria</taxon>
        <taxon>Bacillati</taxon>
        <taxon>Bacillota</taxon>
        <taxon>Bacilli</taxon>
        <taxon>Bacillales</taxon>
        <taxon>Anoxybacillaceae</taxon>
        <taxon>Parageobacillus</taxon>
    </lineage>
</organism>
<dbReference type="InterPro" id="IPR014794">
    <property type="entry name" value="DUF1779"/>
</dbReference>
<accession>A0A150MZH5</accession>
<dbReference type="AlphaFoldDB" id="A0A150MZH5"/>
<dbReference type="Pfam" id="PF08680">
    <property type="entry name" value="DUF1779"/>
    <property type="match status" value="1"/>
</dbReference>
<dbReference type="SUPFAM" id="SSF143842">
    <property type="entry name" value="YwmB-like"/>
    <property type="match status" value="1"/>
</dbReference>
<dbReference type="RefSeq" id="WP_062678116.1">
    <property type="nucleotide sequence ID" value="NZ_CP070511.1"/>
</dbReference>
<proteinExistence type="predicted"/>
<comment type="caution">
    <text evidence="1">The sequence shown here is derived from an EMBL/GenBank/DDBJ whole genome shotgun (WGS) entry which is preliminary data.</text>
</comment>
<dbReference type="EMBL" id="LQYW01000061">
    <property type="protein sequence ID" value="KYD29830.1"/>
    <property type="molecule type" value="Genomic_DNA"/>
</dbReference>
<dbReference type="PATRIC" id="fig|153151.4.peg.3351"/>
<name>A0A150MZH5_9BACL</name>
<evidence type="ECO:0000313" key="1">
    <source>
        <dbReference type="EMBL" id="KYD29830.1"/>
    </source>
</evidence>